<keyword evidence="3" id="KW-1133">Transmembrane helix</keyword>
<gene>
    <name evidence="5" type="ORF">M1R53_06505</name>
</gene>
<evidence type="ECO:0000256" key="1">
    <source>
        <dbReference type="SAM" id="Coils"/>
    </source>
</evidence>
<evidence type="ECO:0000313" key="6">
    <source>
        <dbReference type="Proteomes" id="UP000831151"/>
    </source>
</evidence>
<feature type="region of interest" description="Disordered" evidence="2">
    <location>
        <begin position="38"/>
        <end position="207"/>
    </location>
</feature>
<dbReference type="PANTHER" id="PTHR36812:SF9">
    <property type="entry name" value="MYB-LIKE PROTEIN X ISOFORM X1"/>
    <property type="match status" value="1"/>
</dbReference>
<accession>A0A9E7IWH8</accession>
<feature type="transmembrane region" description="Helical" evidence="3">
    <location>
        <begin position="1687"/>
        <end position="1703"/>
    </location>
</feature>
<dbReference type="KEGG" id="fms:M1R53_06505"/>
<protein>
    <submittedName>
        <fullName evidence="5">Cna B-type domain-containing protein</fullName>
    </submittedName>
</protein>
<proteinExistence type="predicted"/>
<organism evidence="5 6">
    <name type="scientific">Fenollaria massiliensis</name>
    <dbReference type="NCBI Taxonomy" id="938288"/>
    <lineage>
        <taxon>Bacteria</taxon>
        <taxon>Bacillati</taxon>
        <taxon>Bacillota</taxon>
        <taxon>Clostridia</taxon>
        <taxon>Eubacteriales</taxon>
        <taxon>Fenollaria</taxon>
    </lineage>
</organism>
<evidence type="ECO:0000313" key="5">
    <source>
        <dbReference type="EMBL" id="UQK58885.1"/>
    </source>
</evidence>
<dbReference type="Proteomes" id="UP000831151">
    <property type="component" value="Chromosome"/>
</dbReference>
<feature type="compositionally biased region" description="Basic and acidic residues" evidence="2">
    <location>
        <begin position="48"/>
        <end position="91"/>
    </location>
</feature>
<reference evidence="5" key="1">
    <citation type="submission" date="2022-04" db="EMBL/GenBank/DDBJ databases">
        <title>Complete genome sequences of Ezakiella coagulans and Fenollaria massiliensis.</title>
        <authorList>
            <person name="France M.T."/>
            <person name="Clifford J."/>
            <person name="Narina S."/>
            <person name="Rutt L."/>
            <person name="Ravel J."/>
        </authorList>
    </citation>
    <scope>NUCLEOTIDE SEQUENCE</scope>
    <source>
        <strain evidence="5">C0061C2</strain>
    </source>
</reference>
<evidence type="ECO:0000256" key="2">
    <source>
        <dbReference type="SAM" id="MobiDB-lite"/>
    </source>
</evidence>
<feature type="domain" description="CNA-B" evidence="4">
    <location>
        <begin position="1375"/>
        <end position="1449"/>
    </location>
</feature>
<keyword evidence="3" id="KW-0812">Transmembrane</keyword>
<keyword evidence="6" id="KW-1185">Reference proteome</keyword>
<feature type="coiled-coil region" evidence="1">
    <location>
        <begin position="298"/>
        <end position="325"/>
    </location>
</feature>
<feature type="compositionally biased region" description="Basic and acidic residues" evidence="2">
    <location>
        <begin position="99"/>
        <end position="203"/>
    </location>
</feature>
<keyword evidence="3" id="KW-0472">Membrane</keyword>
<dbReference type="Gene3D" id="2.60.40.1140">
    <property type="entry name" value="Collagen-binding surface protein Cna, B-type domain"/>
    <property type="match status" value="3"/>
</dbReference>
<dbReference type="PANTHER" id="PTHR36812">
    <property type="entry name" value="NEUROFILAMENT TRIPLET M PROTEIN-LIKE PROTEIN"/>
    <property type="match status" value="1"/>
</dbReference>
<dbReference type="RefSeq" id="WP_249242432.1">
    <property type="nucleotide sequence ID" value="NZ_CP096649.1"/>
</dbReference>
<feature type="domain" description="CNA-B" evidence="4">
    <location>
        <begin position="1547"/>
        <end position="1640"/>
    </location>
</feature>
<sequence>MKKRVIIIFLTLLFTILAFGKVDLNAKSTDEVTQLEGTALSELASETEEAKELEKTPKDKNKEAKNLEEAQNIETKKETEKAEETKEKTIEEETPQVENKTKEKTEDQQIVSDAKKEAVDPESKEEEIKKDKKTEEKTEDTKKNAEAEVKTEEEKKQDETKEADAKTDGEKAKDGTEEKPEEKAEEGEKTEEKTEAKELKAGETLEIEELAENPIALGQGQGQGEEKIVLVDSFEKLKQAIADAGDKPTTIVITKSFTLTEALTIGADQDITLTADNKRIEDSWDPIKKPADYADQGEEKQREIIEEARRRGEEALEKADLKKNLLPSEDKKDIIIKRDDGFTNDTLFKVLGKLTLGTKDKAVYIDGNGDIARTAFDNKGTVIDVDGELTMKNAVIMNSYNKHGYTGPVRVNSGGKFTMEGGRISKNTSFEQIDHDYERPYAAGAVFVQPGGTFTMTNGLIDNNHGGLTGGVFAGSLWGSSGDPAEVEINGGIIANNLSATRYQMGGGLNGFPASKITITDGIIAGNKSYNTGGAIGISSQYIGSPSNVLGAEKATVNTNYENFIKTNKAEAIIDGGLIYKNRALSSGGGIYIDSNDVKLGKTMILDNKAGEFGGGIYVSFPPITQKLEDILITENKAKGWVTSSIIGGSNGGGLWNCPTGFVHIGDGHSVYVYNNDSGSYGKDITFSEKTWYFSLNGKNIEGEFYSHISPVTKDKNIIKFLEDGPSKENGVDIPERLSYHRQFTHLKAVYSEELIKEAWKNSKTFVLGNQARNGAGVGSNANITTPKDEGDYGIEVNKKWDELIEKKDIPKEIKADLFIVPIDKDQKYVKANYGKDNSLFKYGEITLGKENNWHSRFDTNYYNGANKEEILKKLGIKNFSDIGLPDDAYQMDKGLPFTAKELAEKGYKYMVIEQGDDFFVEYSEEKPTEDKTEKAGVLEITRVYNVTYDDADVREDKDIYLYFYDPVKQVLTRIGQTKIHEEKDENGVGKGFGKATIVHPLLIKKVSEYKYYGAYRKFTEYEGWGDVEGYHNRNHGYAIVLTENKDGTLTVEVPYLWLNDYYENVGFTAIQTEETQDYQVQGNKNHSFTLSNSPWGKLDVEKSWKNIKEEDQPKSIEFYLLLDGKRVIDDYDKNGKPIYKKLTLREKDEWKGSFEKLDPKALAAGKYSLEEDSDIFAPEFINNKEKFRIRIGYANTFHEEGQAENETTSTGGHFRGYNYKNEDGTIKGIKLNLYLDGKKVDTQEFTFTVDYMPEYNLTFYDLKKNVVFKELEAETYGQGIPVRYYDVISNEPNLYEYNFYLKRDENGAYALYLPRLVINGVPYADLFIAEKLEPNPPYDSHERTTIISPQEAKEDWQIKAENHYGPDHMIEFLKQWLGGDSNIPDEITVIVTNEKGEIKEIKLTKEGKWQETIENLKGTLRKQGYSIKEVEVPGYTGAINTEKAGLKVVGKDKDGKEIILNYMTDEIKKVLAAGNYRYEVFELSEEDKNKEFNEANLNTFIKVEKQNDGRYIIRYAKDITLTEVFAVNITNTEIPPEPPTPRKTFVRVRKVWQALGETKDIKVELYINGEASGKFLTLNEANDWSASFTNLDIEDDMGNAYIYTVKEVGEKDKVYTIDERKFEVSYSGDMYNGFTIVNKEVPPEEPPTPPEEPEEPEPEPPTPPTPTPPTPPEEHIIPKTGVSEDVLGIFLALMILIGLVYIKKKYILKKSK</sequence>
<dbReference type="InterPro" id="IPR008454">
    <property type="entry name" value="Collagen-bd_Cna-like_B-typ_dom"/>
</dbReference>
<dbReference type="SUPFAM" id="SSF51126">
    <property type="entry name" value="Pectin lyase-like"/>
    <property type="match status" value="1"/>
</dbReference>
<name>A0A9E7IWH8_9FIRM</name>
<dbReference type="InterPro" id="IPR011050">
    <property type="entry name" value="Pectin_lyase_fold/virulence"/>
</dbReference>
<dbReference type="Pfam" id="PF05738">
    <property type="entry name" value="Cna_B"/>
    <property type="match status" value="3"/>
</dbReference>
<evidence type="ECO:0000256" key="3">
    <source>
        <dbReference type="SAM" id="Phobius"/>
    </source>
</evidence>
<evidence type="ECO:0000259" key="4">
    <source>
        <dbReference type="Pfam" id="PF05738"/>
    </source>
</evidence>
<dbReference type="CDD" id="cd00222">
    <property type="entry name" value="CollagenBindB"/>
    <property type="match status" value="1"/>
</dbReference>
<dbReference type="EMBL" id="CP096649">
    <property type="protein sequence ID" value="UQK58885.1"/>
    <property type="molecule type" value="Genomic_DNA"/>
</dbReference>
<feature type="domain" description="CNA-B" evidence="4">
    <location>
        <begin position="1100"/>
        <end position="1174"/>
    </location>
</feature>
<feature type="region of interest" description="Disordered" evidence="2">
    <location>
        <begin position="1639"/>
        <end position="1678"/>
    </location>
</feature>
<feature type="compositionally biased region" description="Pro residues" evidence="2">
    <location>
        <begin position="1660"/>
        <end position="1672"/>
    </location>
</feature>
<keyword evidence="1" id="KW-0175">Coiled coil</keyword>
<dbReference type="SUPFAM" id="SSF49478">
    <property type="entry name" value="Cna protein B-type domain"/>
    <property type="match status" value="3"/>
</dbReference>